<gene>
    <name evidence="1" type="ORF">DPMN_055188</name>
</gene>
<name>A0A9D4HQF4_DREPO</name>
<sequence length="91" mass="10507">MMDSFREICQQNGLHTLRYLSTAMQSSRTPAVSVGHVFKMTLALQAQERSNLYSRSNVRHSKGTAMAHAMSPIRDRHSTNMRQFERPYFCL</sequence>
<organism evidence="1 2">
    <name type="scientific">Dreissena polymorpha</name>
    <name type="common">Zebra mussel</name>
    <name type="synonym">Mytilus polymorpha</name>
    <dbReference type="NCBI Taxonomy" id="45954"/>
    <lineage>
        <taxon>Eukaryota</taxon>
        <taxon>Metazoa</taxon>
        <taxon>Spiralia</taxon>
        <taxon>Lophotrochozoa</taxon>
        <taxon>Mollusca</taxon>
        <taxon>Bivalvia</taxon>
        <taxon>Autobranchia</taxon>
        <taxon>Heteroconchia</taxon>
        <taxon>Euheterodonta</taxon>
        <taxon>Imparidentia</taxon>
        <taxon>Neoheterodontei</taxon>
        <taxon>Myida</taxon>
        <taxon>Dreissenoidea</taxon>
        <taxon>Dreissenidae</taxon>
        <taxon>Dreissena</taxon>
    </lineage>
</organism>
<keyword evidence="2" id="KW-1185">Reference proteome</keyword>
<proteinExistence type="predicted"/>
<reference evidence="1" key="2">
    <citation type="submission" date="2020-11" db="EMBL/GenBank/DDBJ databases">
        <authorList>
            <person name="McCartney M.A."/>
            <person name="Auch B."/>
            <person name="Kono T."/>
            <person name="Mallez S."/>
            <person name="Becker A."/>
            <person name="Gohl D.M."/>
            <person name="Silverstein K.A.T."/>
            <person name="Koren S."/>
            <person name="Bechman K.B."/>
            <person name="Herman A."/>
            <person name="Abrahante J.E."/>
            <person name="Garbe J."/>
        </authorList>
    </citation>
    <scope>NUCLEOTIDE SEQUENCE</scope>
    <source>
        <strain evidence="1">Duluth1</strain>
        <tissue evidence="1">Whole animal</tissue>
    </source>
</reference>
<dbReference type="Proteomes" id="UP000828390">
    <property type="component" value="Unassembled WGS sequence"/>
</dbReference>
<protein>
    <submittedName>
        <fullName evidence="1">Uncharacterized protein</fullName>
    </submittedName>
</protein>
<evidence type="ECO:0000313" key="2">
    <source>
        <dbReference type="Proteomes" id="UP000828390"/>
    </source>
</evidence>
<dbReference type="EMBL" id="JAIWYP010000012">
    <property type="protein sequence ID" value="KAH3729222.1"/>
    <property type="molecule type" value="Genomic_DNA"/>
</dbReference>
<evidence type="ECO:0000313" key="1">
    <source>
        <dbReference type="EMBL" id="KAH3729222.1"/>
    </source>
</evidence>
<reference evidence="1" key="1">
    <citation type="journal article" date="2019" name="bioRxiv">
        <title>The Genome of the Zebra Mussel, Dreissena polymorpha: A Resource for Invasive Species Research.</title>
        <authorList>
            <person name="McCartney M.A."/>
            <person name="Auch B."/>
            <person name="Kono T."/>
            <person name="Mallez S."/>
            <person name="Zhang Y."/>
            <person name="Obille A."/>
            <person name="Becker A."/>
            <person name="Abrahante J.E."/>
            <person name="Garbe J."/>
            <person name="Badalamenti J.P."/>
            <person name="Herman A."/>
            <person name="Mangelson H."/>
            <person name="Liachko I."/>
            <person name="Sullivan S."/>
            <person name="Sone E.D."/>
            <person name="Koren S."/>
            <person name="Silverstein K.A.T."/>
            <person name="Beckman K.B."/>
            <person name="Gohl D.M."/>
        </authorList>
    </citation>
    <scope>NUCLEOTIDE SEQUENCE</scope>
    <source>
        <strain evidence="1">Duluth1</strain>
        <tissue evidence="1">Whole animal</tissue>
    </source>
</reference>
<dbReference type="AlphaFoldDB" id="A0A9D4HQF4"/>
<accession>A0A9D4HQF4</accession>
<comment type="caution">
    <text evidence="1">The sequence shown here is derived from an EMBL/GenBank/DDBJ whole genome shotgun (WGS) entry which is preliminary data.</text>
</comment>